<evidence type="ECO:0000259" key="1">
    <source>
        <dbReference type="Pfam" id="PF11706"/>
    </source>
</evidence>
<dbReference type="PANTHER" id="PTHR35525:SF3">
    <property type="entry name" value="BLL6575 PROTEIN"/>
    <property type="match status" value="1"/>
</dbReference>
<dbReference type="InterPro" id="IPR021005">
    <property type="entry name" value="Znf_CGNR"/>
</dbReference>
<dbReference type="Gene3D" id="1.10.3300.10">
    <property type="entry name" value="Jann2411-like domain"/>
    <property type="match status" value="1"/>
</dbReference>
<reference evidence="3" key="1">
    <citation type="journal article" date="2019" name="Int. J. Syst. Evol. Microbiol.">
        <title>The Global Catalogue of Microorganisms (GCM) 10K type strain sequencing project: providing services to taxonomists for standard genome sequencing and annotation.</title>
        <authorList>
            <consortium name="The Broad Institute Genomics Platform"/>
            <consortium name="The Broad Institute Genome Sequencing Center for Infectious Disease"/>
            <person name="Wu L."/>
            <person name="Ma J."/>
        </authorList>
    </citation>
    <scope>NUCLEOTIDE SEQUENCE [LARGE SCALE GENOMIC DNA]</scope>
    <source>
        <strain evidence="3">CCM 7043</strain>
    </source>
</reference>
<dbReference type="InterPro" id="IPR023286">
    <property type="entry name" value="ABATE_dom_sf"/>
</dbReference>
<proteinExistence type="predicted"/>
<keyword evidence="3" id="KW-1185">Reference proteome</keyword>
<dbReference type="SUPFAM" id="SSF160904">
    <property type="entry name" value="Jann2411-like"/>
    <property type="match status" value="1"/>
</dbReference>
<dbReference type="RefSeq" id="WP_344722934.1">
    <property type="nucleotide sequence ID" value="NZ_BAAAUS010000016.1"/>
</dbReference>
<protein>
    <submittedName>
        <fullName evidence="2">CGNR zinc finger domain-containing protein</fullName>
    </submittedName>
</protein>
<accession>A0ABW4F9T4</accession>
<dbReference type="Proteomes" id="UP001597114">
    <property type="component" value="Unassembled WGS sequence"/>
</dbReference>
<dbReference type="Pfam" id="PF07336">
    <property type="entry name" value="ABATE"/>
    <property type="match status" value="1"/>
</dbReference>
<evidence type="ECO:0000313" key="2">
    <source>
        <dbReference type="EMBL" id="MFD1523585.1"/>
    </source>
</evidence>
<dbReference type="PANTHER" id="PTHR35525">
    <property type="entry name" value="BLL6575 PROTEIN"/>
    <property type="match status" value="1"/>
</dbReference>
<sequence length="201" mass="21398">MKTNNDRSPTAPPPSVALVLEFVNTHADAGGRIEQFDDAAGLRGWLDRVELPDELRADRCDLEVTGADAASARELRDALVTLLLAHSGEEGSLGEPLAEAESYLQRVASRYPLTSVIGAEGVTLQAEQTGVPGVLASVLAGITELAQSGAWSRVKACRNPPCHFGFFDRTRNSSAGFCSPGCASQASMRAYRQRKKNAAAR</sequence>
<dbReference type="Pfam" id="PF11706">
    <property type="entry name" value="zf-CGNR"/>
    <property type="match status" value="1"/>
</dbReference>
<gene>
    <name evidence="2" type="ORF">ACFSJD_39300</name>
</gene>
<feature type="domain" description="Zinc finger CGNR" evidence="1">
    <location>
        <begin position="153"/>
        <end position="195"/>
    </location>
</feature>
<dbReference type="EMBL" id="JBHUCO010000068">
    <property type="protein sequence ID" value="MFD1523585.1"/>
    <property type="molecule type" value="Genomic_DNA"/>
</dbReference>
<dbReference type="InterPro" id="IPR010852">
    <property type="entry name" value="ABATE"/>
</dbReference>
<comment type="caution">
    <text evidence="2">The sequence shown here is derived from an EMBL/GenBank/DDBJ whole genome shotgun (WGS) entry which is preliminary data.</text>
</comment>
<evidence type="ECO:0000313" key="3">
    <source>
        <dbReference type="Proteomes" id="UP001597114"/>
    </source>
</evidence>
<name>A0ABW4F9T4_9PSEU</name>
<organism evidence="2 3">
    <name type="scientific">Pseudonocardia yunnanensis</name>
    <dbReference type="NCBI Taxonomy" id="58107"/>
    <lineage>
        <taxon>Bacteria</taxon>
        <taxon>Bacillati</taxon>
        <taxon>Actinomycetota</taxon>
        <taxon>Actinomycetes</taxon>
        <taxon>Pseudonocardiales</taxon>
        <taxon>Pseudonocardiaceae</taxon>
        <taxon>Pseudonocardia</taxon>
    </lineage>
</organism>